<evidence type="ECO:0000313" key="2">
    <source>
        <dbReference type="Proteomes" id="UP001239111"/>
    </source>
</evidence>
<sequence length="208" mass="22729">MNYCTLVIGNTFVSDAFQSQENELLGTPLETIKFPATVMSTASNQAVSSSGYHSQLLTIITTSHSHQLGTELTSSTSLMPRTSQQQEMHQLPPTSKSSVTVDCSNSGSPISTFEQSNITNAEQNLPKQFQSLPSPWTVSPSLAMENISKNRNSVTVDGNPSPLYTLAGLTSTLNMQSGQNLTPYGQYDHSPQHSKHVPYQAFYSWYNS</sequence>
<reference evidence="1" key="1">
    <citation type="submission" date="2023-04" db="EMBL/GenBank/DDBJ databases">
        <title>A chromosome-level genome assembly of the parasitoid wasp Eretmocerus hayati.</title>
        <authorList>
            <person name="Zhong Y."/>
            <person name="Liu S."/>
            <person name="Liu Y."/>
        </authorList>
    </citation>
    <scope>NUCLEOTIDE SEQUENCE</scope>
    <source>
        <strain evidence="1">ZJU_SS_LIU_2023</strain>
    </source>
</reference>
<keyword evidence="2" id="KW-1185">Reference proteome</keyword>
<dbReference type="Proteomes" id="UP001239111">
    <property type="component" value="Chromosome 1"/>
</dbReference>
<organism evidence="1 2">
    <name type="scientific">Eretmocerus hayati</name>
    <dbReference type="NCBI Taxonomy" id="131215"/>
    <lineage>
        <taxon>Eukaryota</taxon>
        <taxon>Metazoa</taxon>
        <taxon>Ecdysozoa</taxon>
        <taxon>Arthropoda</taxon>
        <taxon>Hexapoda</taxon>
        <taxon>Insecta</taxon>
        <taxon>Pterygota</taxon>
        <taxon>Neoptera</taxon>
        <taxon>Endopterygota</taxon>
        <taxon>Hymenoptera</taxon>
        <taxon>Apocrita</taxon>
        <taxon>Proctotrupomorpha</taxon>
        <taxon>Chalcidoidea</taxon>
        <taxon>Aphelinidae</taxon>
        <taxon>Aphelininae</taxon>
        <taxon>Eretmocerus</taxon>
    </lineage>
</organism>
<comment type="caution">
    <text evidence="1">The sequence shown here is derived from an EMBL/GenBank/DDBJ whole genome shotgun (WGS) entry which is preliminary data.</text>
</comment>
<gene>
    <name evidence="1" type="ORF">QAD02_021494</name>
</gene>
<dbReference type="EMBL" id="CM056741">
    <property type="protein sequence ID" value="KAJ8685701.1"/>
    <property type="molecule type" value="Genomic_DNA"/>
</dbReference>
<proteinExistence type="predicted"/>
<protein>
    <submittedName>
        <fullName evidence="1">Uncharacterized protein</fullName>
    </submittedName>
</protein>
<name>A0ACC2PQC3_9HYME</name>
<accession>A0ACC2PQC3</accession>
<evidence type="ECO:0000313" key="1">
    <source>
        <dbReference type="EMBL" id="KAJ8685701.1"/>
    </source>
</evidence>